<dbReference type="PANTHER" id="PTHR30477:SF0">
    <property type="entry name" value="METAL TRANSPORT SYSTEM MEMBRANE PROTEIN TM_0125-RELATED"/>
    <property type="match status" value="1"/>
</dbReference>
<evidence type="ECO:0000256" key="5">
    <source>
        <dbReference type="ARBA" id="ARBA00023136"/>
    </source>
</evidence>
<feature type="transmembrane region" description="Helical" evidence="7">
    <location>
        <begin position="6"/>
        <end position="29"/>
    </location>
</feature>
<dbReference type="InterPro" id="IPR001626">
    <property type="entry name" value="ABC_TroCD"/>
</dbReference>
<keyword evidence="4 7" id="KW-1133">Transmembrane helix</keyword>
<comment type="similarity">
    <text evidence="2 6">Belongs to the ABC-3 integral membrane protein family.</text>
</comment>
<evidence type="ECO:0000256" key="2">
    <source>
        <dbReference type="ARBA" id="ARBA00008034"/>
    </source>
</evidence>
<dbReference type="InterPro" id="IPR037294">
    <property type="entry name" value="ABC_BtuC-like"/>
</dbReference>
<keyword evidence="3 6" id="KW-0812">Transmembrane</keyword>
<evidence type="ECO:0000313" key="9">
    <source>
        <dbReference type="Proteomes" id="UP000054686"/>
    </source>
</evidence>
<dbReference type="GO" id="GO:0043190">
    <property type="term" value="C:ATP-binding cassette (ABC) transporter complex"/>
    <property type="evidence" value="ECO:0007669"/>
    <property type="project" value="InterPro"/>
</dbReference>
<feature type="transmembrane region" description="Helical" evidence="7">
    <location>
        <begin position="96"/>
        <end position="116"/>
    </location>
</feature>
<dbReference type="Pfam" id="PF00950">
    <property type="entry name" value="ABC-3"/>
    <property type="match status" value="1"/>
</dbReference>
<dbReference type="SUPFAM" id="SSF81345">
    <property type="entry name" value="ABC transporter involved in vitamin B12 uptake, BtuC"/>
    <property type="match status" value="1"/>
</dbReference>
<feature type="transmembrane region" description="Helical" evidence="7">
    <location>
        <begin position="41"/>
        <end position="60"/>
    </location>
</feature>
<dbReference type="GO" id="GO:0055085">
    <property type="term" value="P:transmembrane transport"/>
    <property type="evidence" value="ECO:0007669"/>
    <property type="project" value="InterPro"/>
</dbReference>
<dbReference type="Gene3D" id="1.10.3470.10">
    <property type="entry name" value="ABC transporter involved in vitamin B12 uptake, BtuC"/>
    <property type="match status" value="1"/>
</dbReference>
<reference evidence="8 9" key="1">
    <citation type="submission" date="2015-10" db="EMBL/GenBank/DDBJ databases">
        <title>Draft Genome of Actinomyces odontolyticus subsp. actinosynbacter strain XH001.</title>
        <authorList>
            <person name="Mclean J.S."/>
            <person name="He X."/>
        </authorList>
    </citation>
    <scope>NUCLEOTIDE SEQUENCE [LARGE SCALE GENOMIC DNA]</scope>
    <source>
        <strain evidence="8 9">XH001</strain>
    </source>
</reference>
<dbReference type="Proteomes" id="UP000054686">
    <property type="component" value="Unassembled WGS sequence"/>
</dbReference>
<feature type="transmembrane region" description="Helical" evidence="7">
    <location>
        <begin position="139"/>
        <end position="161"/>
    </location>
</feature>
<feature type="transmembrane region" description="Helical" evidence="7">
    <location>
        <begin position="66"/>
        <end position="84"/>
    </location>
</feature>
<comment type="subcellular location">
    <subcellularLocation>
        <location evidence="6">Cell membrane</location>
        <topology evidence="6">Multi-pass membrane protein</topology>
    </subcellularLocation>
    <subcellularLocation>
        <location evidence="1">Membrane</location>
        <topology evidence="1">Multi-pass membrane protein</topology>
    </subcellularLocation>
</comment>
<evidence type="ECO:0000256" key="3">
    <source>
        <dbReference type="ARBA" id="ARBA00022692"/>
    </source>
</evidence>
<feature type="transmembrane region" description="Helical" evidence="7">
    <location>
        <begin position="223"/>
        <end position="244"/>
    </location>
</feature>
<keyword evidence="5 7" id="KW-0472">Membrane</keyword>
<sequence>MIASLLLYPALHVTIIGALGGLVGAFAYLDRRIFFAESVTHGTFPGAVLGVVIAAALGFGHSGMSAALYVGAFLGTIPLVALMRRLATIPGISSQGAAGIVLTAGFASGYFLATWFKPLPLAVNSFLTGSVMTVSPADVAWAGGVLVVALLVVTLGGRHLIAHCFDPANPAAASRAGRHELVILGLILASVTVAIPAVGTILSIALIAAPAAALAPLVRSSRAFLVGCPLLGALLGIVGLAVAVPARLSAGGTIALLCAACVLASRVPQWVAGARRTRRARAGNQ</sequence>
<evidence type="ECO:0000256" key="1">
    <source>
        <dbReference type="ARBA" id="ARBA00004141"/>
    </source>
</evidence>
<dbReference type="AlphaFoldDB" id="A0A0V8RRZ7"/>
<evidence type="ECO:0000256" key="6">
    <source>
        <dbReference type="RuleBase" id="RU003943"/>
    </source>
</evidence>
<protein>
    <submittedName>
        <fullName evidence="8">Zinc ABC transporter permease</fullName>
    </submittedName>
</protein>
<evidence type="ECO:0000256" key="4">
    <source>
        <dbReference type="ARBA" id="ARBA00022989"/>
    </source>
</evidence>
<dbReference type="OrthoDB" id="3260923at2"/>
<name>A0A0V8RRZ7_9ACTO</name>
<keyword evidence="6" id="KW-0813">Transport</keyword>
<feature type="transmembrane region" description="Helical" evidence="7">
    <location>
        <begin position="181"/>
        <end position="211"/>
    </location>
</feature>
<evidence type="ECO:0000256" key="7">
    <source>
        <dbReference type="SAM" id="Phobius"/>
    </source>
</evidence>
<dbReference type="PANTHER" id="PTHR30477">
    <property type="entry name" value="ABC-TRANSPORTER METAL-BINDING PROTEIN"/>
    <property type="match status" value="1"/>
</dbReference>
<proteinExistence type="inferred from homology"/>
<organism evidence="8 9">
    <name type="scientific">Schaalia odontolytica</name>
    <dbReference type="NCBI Taxonomy" id="1660"/>
    <lineage>
        <taxon>Bacteria</taxon>
        <taxon>Bacillati</taxon>
        <taxon>Actinomycetota</taxon>
        <taxon>Actinomycetes</taxon>
        <taxon>Actinomycetales</taxon>
        <taxon>Actinomycetaceae</taxon>
        <taxon>Schaalia</taxon>
    </lineage>
</organism>
<dbReference type="RefSeq" id="WP_060566446.1">
    <property type="nucleotide sequence ID" value="NZ_CP040006.1"/>
</dbReference>
<dbReference type="EMBL" id="LLVT01000002">
    <property type="protein sequence ID" value="KSW10811.1"/>
    <property type="molecule type" value="Genomic_DNA"/>
</dbReference>
<accession>A0A0V8RRZ7</accession>
<comment type="caution">
    <text evidence="8">The sequence shown here is derived from an EMBL/GenBank/DDBJ whole genome shotgun (WGS) entry which is preliminary data.</text>
</comment>
<evidence type="ECO:0000313" key="8">
    <source>
        <dbReference type="EMBL" id="KSW10811.1"/>
    </source>
</evidence>
<gene>
    <name evidence="8" type="ORF">APY09_04865</name>
</gene>